<comment type="caution">
    <text evidence="12">The sequence shown here is derived from an EMBL/GenBank/DDBJ whole genome shotgun (WGS) entry which is preliminary data.</text>
</comment>
<comment type="subcellular location">
    <subcellularLocation>
        <location evidence="2">Secreted</location>
    </subcellularLocation>
</comment>
<accession>A0ABQ0D0M0</accession>
<evidence type="ECO:0000256" key="6">
    <source>
        <dbReference type="ARBA" id="ARBA00022729"/>
    </source>
</evidence>
<dbReference type="EMBL" id="BAAFGZ010000898">
    <property type="protein sequence ID" value="GAB0139233.1"/>
    <property type="molecule type" value="Genomic_DNA"/>
</dbReference>
<gene>
    <name evidence="12" type="primary">g7446</name>
    <name evidence="12" type="ORF">EsDP_00007446</name>
</gene>
<evidence type="ECO:0000313" key="12">
    <source>
        <dbReference type="EMBL" id="GAB0139233.1"/>
    </source>
</evidence>
<proteinExistence type="inferred from homology"/>
<keyword evidence="13" id="KW-1185">Reference proteome</keyword>
<feature type="non-terminal residue" evidence="12">
    <location>
        <position position="1"/>
    </location>
</feature>
<reference evidence="13" key="1">
    <citation type="submission" date="2024-06" db="EMBL/GenBank/DDBJ databases">
        <title>Draft Genome Sequences of Epichloe bromicola Strains Isolated from Elymus ciliaris.</title>
        <authorList>
            <consortium name="Epichloe bromicola genome sequencing consortium"/>
            <person name="Miura A."/>
            <person name="Imano S."/>
            <person name="Ashida A."/>
            <person name="Sato I."/>
            <person name="Chiba S."/>
            <person name="Tanaka A."/>
            <person name="Camagna M."/>
            <person name="Takemoto D."/>
        </authorList>
    </citation>
    <scope>NUCLEOTIDE SEQUENCE [LARGE SCALE GENOMIC DNA]</scope>
    <source>
        <strain evidence="13">DP</strain>
    </source>
</reference>
<evidence type="ECO:0000256" key="10">
    <source>
        <dbReference type="ARBA" id="ARBA00024983"/>
    </source>
</evidence>
<keyword evidence="6" id="KW-0732">Signal</keyword>
<evidence type="ECO:0000256" key="3">
    <source>
        <dbReference type="ARBA" id="ARBA00005336"/>
    </source>
</evidence>
<evidence type="ECO:0000259" key="11">
    <source>
        <dbReference type="Pfam" id="PF01915"/>
    </source>
</evidence>
<keyword evidence="5" id="KW-0964">Secreted</keyword>
<feature type="domain" description="Glycoside hydrolase family 3 C-terminal" evidence="11">
    <location>
        <begin position="46"/>
        <end position="205"/>
    </location>
</feature>
<evidence type="ECO:0000256" key="5">
    <source>
        <dbReference type="ARBA" id="ARBA00022525"/>
    </source>
</evidence>
<evidence type="ECO:0000256" key="7">
    <source>
        <dbReference type="ARBA" id="ARBA00022801"/>
    </source>
</evidence>
<dbReference type="InterPro" id="IPR036881">
    <property type="entry name" value="Glyco_hydro_3_C_sf"/>
</dbReference>
<evidence type="ECO:0000313" key="13">
    <source>
        <dbReference type="Proteomes" id="UP001562357"/>
    </source>
</evidence>
<dbReference type="PANTHER" id="PTHR42715">
    <property type="entry name" value="BETA-GLUCOSIDASE"/>
    <property type="match status" value="1"/>
</dbReference>
<keyword evidence="7" id="KW-0378">Hydrolase</keyword>
<evidence type="ECO:0000256" key="4">
    <source>
        <dbReference type="ARBA" id="ARBA00012744"/>
    </source>
</evidence>
<dbReference type="Proteomes" id="UP001562357">
    <property type="component" value="Unassembled WGS sequence"/>
</dbReference>
<evidence type="ECO:0000256" key="9">
    <source>
        <dbReference type="ARBA" id="ARBA00023295"/>
    </source>
</evidence>
<keyword evidence="9" id="KW-0326">Glycosidase</keyword>
<dbReference type="Pfam" id="PF01915">
    <property type="entry name" value="Glyco_hydro_3_C"/>
    <property type="match status" value="1"/>
</dbReference>
<keyword evidence="8" id="KW-0119">Carbohydrate metabolism</keyword>
<comment type="catalytic activity">
    <reaction evidence="1">
        <text>Hydrolysis of terminal, non-reducing beta-D-glucosyl residues with release of beta-D-glucose.</text>
        <dbReference type="EC" id="3.2.1.21"/>
    </reaction>
</comment>
<dbReference type="SUPFAM" id="SSF52279">
    <property type="entry name" value="Beta-D-glucan exohydrolase, C-terminal domain"/>
    <property type="match status" value="1"/>
</dbReference>
<organism evidence="12 13">
    <name type="scientific">Epichloe bromicola</name>
    <dbReference type="NCBI Taxonomy" id="79588"/>
    <lineage>
        <taxon>Eukaryota</taxon>
        <taxon>Fungi</taxon>
        <taxon>Dikarya</taxon>
        <taxon>Ascomycota</taxon>
        <taxon>Pezizomycotina</taxon>
        <taxon>Sordariomycetes</taxon>
        <taxon>Hypocreomycetidae</taxon>
        <taxon>Hypocreales</taxon>
        <taxon>Clavicipitaceae</taxon>
        <taxon>Epichloe</taxon>
    </lineage>
</organism>
<protein>
    <recommendedName>
        <fullName evidence="4">beta-glucosidase</fullName>
        <ecNumber evidence="4">3.2.1.21</ecNumber>
    </recommendedName>
</protein>
<dbReference type="Gene3D" id="3.40.50.1700">
    <property type="entry name" value="Glycoside hydrolase family 3 C-terminal domain"/>
    <property type="match status" value="1"/>
</dbReference>
<dbReference type="EC" id="3.2.1.21" evidence="4"/>
<evidence type="ECO:0000256" key="8">
    <source>
        <dbReference type="ARBA" id="ARBA00023277"/>
    </source>
</evidence>
<evidence type="ECO:0000256" key="1">
    <source>
        <dbReference type="ARBA" id="ARBA00000448"/>
    </source>
</evidence>
<comment type="function">
    <text evidence="10">Beta-glucosidases are one of a number of cellulolytic enzymes involved in the degradation of cellulosic biomass. Catalyzes the last step releasing glucose from the inhibitory cellobiose.</text>
</comment>
<dbReference type="InterPro" id="IPR002772">
    <property type="entry name" value="Glyco_hydro_3_C"/>
</dbReference>
<name>A0ABQ0D0M0_9HYPO</name>
<sequence>NPSVARLNNFFPPSTLLQEWNLTGTVRRDVRDNHGDLIRKHAAASTILLKNEKAALPLNAPKTIAIYGNDAGDITEGPVNQDIFEFGTLAVGGGSGAALFTYLVTPLEAIKARASRDGALIETYLNNTLITTSAENTWTALPLPNEPEVCLVFLKSWATEMTDRESLDLDWNGNKLVENVASHCNNTIVVTHSAGINVLPWADSRAVDQQHGLLRTSKQSQLRRGRLDQHGQDIPKYLGTVTARTGRSGLLSRTEC</sequence>
<comment type="similarity">
    <text evidence="3">Belongs to the glycosyl hydrolase 3 family.</text>
</comment>
<evidence type="ECO:0000256" key="2">
    <source>
        <dbReference type="ARBA" id="ARBA00004613"/>
    </source>
</evidence>
<dbReference type="InterPro" id="IPR050288">
    <property type="entry name" value="Cellulose_deg_GH3"/>
</dbReference>
<dbReference type="PANTHER" id="PTHR42715:SF12">
    <property type="entry name" value="BETA-GLUCOSIDASE G-RELATED"/>
    <property type="match status" value="1"/>
</dbReference>